<evidence type="ECO:0000256" key="2">
    <source>
        <dbReference type="SAM" id="Coils"/>
    </source>
</evidence>
<organism evidence="6 7">
    <name type="scientific">Flectobacillus longus</name>
    <dbReference type="NCBI Taxonomy" id="2984207"/>
    <lineage>
        <taxon>Bacteria</taxon>
        <taxon>Pseudomonadati</taxon>
        <taxon>Bacteroidota</taxon>
        <taxon>Cytophagia</taxon>
        <taxon>Cytophagales</taxon>
        <taxon>Flectobacillaceae</taxon>
        <taxon>Flectobacillus</taxon>
    </lineage>
</organism>
<dbReference type="InterPro" id="IPR058625">
    <property type="entry name" value="MdtA-like_BSH"/>
</dbReference>
<keyword evidence="7" id="KW-1185">Reference proteome</keyword>
<name>A0ABT6YU80_9BACT</name>
<comment type="similarity">
    <text evidence="1">Belongs to the membrane fusion protein (MFP) (TC 8.A.1) family.</text>
</comment>
<dbReference type="InterPro" id="IPR058792">
    <property type="entry name" value="Beta-barrel_RND_2"/>
</dbReference>
<dbReference type="Pfam" id="PF25917">
    <property type="entry name" value="BSH_RND"/>
    <property type="match status" value="1"/>
</dbReference>
<feature type="domain" description="YknX-like C-terminal permuted SH3-like" evidence="5">
    <location>
        <begin position="280"/>
        <end position="346"/>
    </location>
</feature>
<dbReference type="PANTHER" id="PTHR30469:SF15">
    <property type="entry name" value="HLYD FAMILY OF SECRETION PROTEINS"/>
    <property type="match status" value="1"/>
</dbReference>
<evidence type="ECO:0000313" key="7">
    <source>
        <dbReference type="Proteomes" id="UP001236569"/>
    </source>
</evidence>
<dbReference type="PANTHER" id="PTHR30469">
    <property type="entry name" value="MULTIDRUG RESISTANCE PROTEIN MDTA"/>
    <property type="match status" value="1"/>
</dbReference>
<dbReference type="Gene3D" id="2.40.50.100">
    <property type="match status" value="1"/>
</dbReference>
<dbReference type="RefSeq" id="WP_283371459.1">
    <property type="nucleotide sequence ID" value="NZ_JASHID010000019.1"/>
</dbReference>
<comment type="caution">
    <text evidence="6">The sequence shown here is derived from an EMBL/GenBank/DDBJ whole genome shotgun (WGS) entry which is preliminary data.</text>
</comment>
<dbReference type="PROSITE" id="PS51257">
    <property type="entry name" value="PROKAR_LIPOPROTEIN"/>
    <property type="match status" value="1"/>
</dbReference>
<dbReference type="Gene3D" id="2.40.30.170">
    <property type="match status" value="1"/>
</dbReference>
<accession>A0ABT6YU80</accession>
<protein>
    <submittedName>
        <fullName evidence="6">Efflux RND transporter periplasmic adaptor subunit</fullName>
    </submittedName>
</protein>
<sequence length="349" mass="37538">MLTSFKNSLILGLIITTVFACGKKKTDKKTIADNETVAVKLVDVSNANSTEPIKASGLISSLHEARLSFKTGGIIEKIFVKEGQNIVKGQLLATLNLTEINAQVQQSQENVSKIERDLKRVNALYRDSVATLEQVQNLATALSVAKQGLQIAQYNQGYSKIYAPTNGVVVKKMMNEGELASSGSPVFFVNAAGANDWVVKVGIADKDWTRLKLGDKAEISLDAFPDMKFLANVTTLSQGADQASGLYQAELKISTQGKKMATGLFAKALIYPSIKYQYASVPVDAIIEGNGDQAFVYVIENGKAKRVSLSIAYVNGQQAFIREGLSGISQVVTDGSAYLVEGTKAKVVQ</sequence>
<proteinExistence type="inferred from homology"/>
<dbReference type="Pfam" id="PF25989">
    <property type="entry name" value="YknX_C"/>
    <property type="match status" value="1"/>
</dbReference>
<dbReference type="EMBL" id="JASHID010000019">
    <property type="protein sequence ID" value="MDI9866696.1"/>
    <property type="molecule type" value="Genomic_DNA"/>
</dbReference>
<reference evidence="6 7" key="1">
    <citation type="submission" date="2023-05" db="EMBL/GenBank/DDBJ databases">
        <title>Novel species of genus Flectobacillus isolated from stream in China.</title>
        <authorList>
            <person name="Lu H."/>
        </authorList>
    </citation>
    <scope>NUCLEOTIDE SEQUENCE [LARGE SCALE GENOMIC DNA]</scope>
    <source>
        <strain evidence="6 7">DC10W</strain>
    </source>
</reference>
<gene>
    <name evidence="6" type="ORF">QM480_20330</name>
</gene>
<dbReference type="NCBIfam" id="TIGR01730">
    <property type="entry name" value="RND_mfp"/>
    <property type="match status" value="1"/>
</dbReference>
<dbReference type="Pfam" id="PF25954">
    <property type="entry name" value="Beta-barrel_RND_2"/>
    <property type="match status" value="1"/>
</dbReference>
<evidence type="ECO:0000259" key="4">
    <source>
        <dbReference type="Pfam" id="PF25954"/>
    </source>
</evidence>
<dbReference type="Proteomes" id="UP001236569">
    <property type="component" value="Unassembled WGS sequence"/>
</dbReference>
<dbReference type="SUPFAM" id="SSF111369">
    <property type="entry name" value="HlyD-like secretion proteins"/>
    <property type="match status" value="1"/>
</dbReference>
<dbReference type="InterPro" id="IPR058637">
    <property type="entry name" value="YknX-like_C"/>
</dbReference>
<dbReference type="Gene3D" id="2.40.420.20">
    <property type="match status" value="1"/>
</dbReference>
<evidence type="ECO:0000313" key="6">
    <source>
        <dbReference type="EMBL" id="MDI9866696.1"/>
    </source>
</evidence>
<feature type="domain" description="CusB-like beta-barrel" evidence="4">
    <location>
        <begin position="199"/>
        <end position="268"/>
    </location>
</feature>
<evidence type="ECO:0000259" key="5">
    <source>
        <dbReference type="Pfam" id="PF25989"/>
    </source>
</evidence>
<feature type="domain" description="Multidrug resistance protein MdtA-like barrel-sandwich hybrid" evidence="3">
    <location>
        <begin position="71"/>
        <end position="188"/>
    </location>
</feature>
<evidence type="ECO:0000259" key="3">
    <source>
        <dbReference type="Pfam" id="PF25917"/>
    </source>
</evidence>
<dbReference type="InterPro" id="IPR006143">
    <property type="entry name" value="RND_pump_MFP"/>
</dbReference>
<keyword evidence="2" id="KW-0175">Coiled coil</keyword>
<feature type="coiled-coil region" evidence="2">
    <location>
        <begin position="97"/>
        <end position="124"/>
    </location>
</feature>
<evidence type="ECO:0000256" key="1">
    <source>
        <dbReference type="ARBA" id="ARBA00009477"/>
    </source>
</evidence>